<name>K2P1C9_9HYPH</name>
<evidence type="ECO:0000313" key="1">
    <source>
        <dbReference type="EMBL" id="EKF43969.1"/>
    </source>
</evidence>
<dbReference type="Proteomes" id="UP000007374">
    <property type="component" value="Unassembled WGS sequence"/>
</dbReference>
<proteinExistence type="predicted"/>
<protein>
    <submittedName>
        <fullName evidence="1">Uncharacterized protein</fullName>
    </submittedName>
</protein>
<dbReference type="STRING" id="721133.SAMN05216176_101488"/>
<dbReference type="AlphaFoldDB" id="K2P1C9"/>
<keyword evidence="2" id="KW-1185">Reference proteome</keyword>
<evidence type="ECO:0000313" key="2">
    <source>
        <dbReference type="Proteomes" id="UP000007374"/>
    </source>
</evidence>
<comment type="caution">
    <text evidence="1">The sequence shown here is derived from an EMBL/GenBank/DDBJ whole genome shotgun (WGS) entry which is preliminary data.</text>
</comment>
<gene>
    <name evidence="1" type="ORF">NA8A_04135</name>
</gene>
<reference evidence="1 2" key="1">
    <citation type="journal article" date="2012" name="J. Bacteriol.">
        <title>Genome Sequence of Nitratireductor indicus Type Strain C115.</title>
        <authorList>
            <person name="Lai Q."/>
            <person name="Li G."/>
            <person name="Yu Z."/>
            <person name="Shao Z."/>
        </authorList>
    </citation>
    <scope>NUCLEOTIDE SEQUENCE [LARGE SCALE GENOMIC DNA]</scope>
    <source>
        <strain evidence="1 2">C115</strain>
    </source>
</reference>
<sequence length="142" mass="16863">MVSRIVLEADGMKVSRPGVDVLTADEKDLTFNSKWSTLALLQSGSFYSPRPDGYLQETSSVTVNFTRTYARRPMVFLTVRDRTFYTALWRQHVGTCLHWLVDPTRYMYMCNVYNNRFEFINFRYGDPIKDYDVKYYVWDFDI</sequence>
<dbReference type="PATRIC" id="fig|1231190.3.peg.865"/>
<accession>K2P1C9</accession>
<organism evidence="1 2">
    <name type="scientific">Nitratireductor indicus C115</name>
    <dbReference type="NCBI Taxonomy" id="1231190"/>
    <lineage>
        <taxon>Bacteria</taxon>
        <taxon>Pseudomonadati</taxon>
        <taxon>Pseudomonadota</taxon>
        <taxon>Alphaproteobacteria</taxon>
        <taxon>Hyphomicrobiales</taxon>
        <taxon>Phyllobacteriaceae</taxon>
        <taxon>Nitratireductor</taxon>
    </lineage>
</organism>
<dbReference type="EMBL" id="AMSI01000002">
    <property type="protein sequence ID" value="EKF43969.1"/>
    <property type="molecule type" value="Genomic_DNA"/>
</dbReference>